<dbReference type="GO" id="GO:0016787">
    <property type="term" value="F:hydrolase activity"/>
    <property type="evidence" value="ECO:0007669"/>
    <property type="project" value="UniProtKB-KW"/>
</dbReference>
<keyword evidence="4 6" id="KW-1133">Transmembrane helix</keyword>
<dbReference type="EMBL" id="CAOJ01003528">
    <property type="protein sequence ID" value="CCO28597.1"/>
    <property type="molecule type" value="Genomic_DNA"/>
</dbReference>
<sequence>MHSHGQNNAAATDREQPEYATGYTNQLSALLVRAFRHYSRNPIYIMSKIILNVASGLFIGFTFFKANDSIQGSQNKLFAMFMSTIPAASLSNQLQVQFINFRNIYENREKQSKMYSWAPMVAASILVELPYNILGSSLYFLCWYWTVGYSSVADRAGYTFMLLCVAFPLYYTTFSQAVAAMAPDVMIGGLLFSFFFSFTMNFNGVLQPYSQLIPFWKWMYRLSPLTYLIEGLLVNGIGKMDLTCSPTEIQTIVPPSGQTCSSYMNQYISTAGGYLVNPDASSDCQFCPQSTTDTYLMAVPR</sequence>
<dbReference type="Proteomes" id="UP000012065">
    <property type="component" value="Unassembled WGS sequence"/>
</dbReference>
<organism evidence="8 9">
    <name type="scientific">Thanatephorus cucumeris (strain AG1-IB / isolate 7/3/14)</name>
    <name type="common">Lettuce bottom rot fungus</name>
    <name type="synonym">Rhizoctonia solani</name>
    <dbReference type="NCBI Taxonomy" id="1108050"/>
    <lineage>
        <taxon>Eukaryota</taxon>
        <taxon>Fungi</taxon>
        <taxon>Dikarya</taxon>
        <taxon>Basidiomycota</taxon>
        <taxon>Agaricomycotina</taxon>
        <taxon>Agaricomycetes</taxon>
        <taxon>Cantharellales</taxon>
        <taxon>Ceratobasidiaceae</taxon>
        <taxon>Rhizoctonia</taxon>
        <taxon>Rhizoctonia solani AG-1</taxon>
    </lineage>
</organism>
<evidence type="ECO:0000256" key="3">
    <source>
        <dbReference type="ARBA" id="ARBA00022692"/>
    </source>
</evidence>
<dbReference type="InterPro" id="IPR013525">
    <property type="entry name" value="ABC2_TM"/>
</dbReference>
<feature type="transmembrane region" description="Helical" evidence="6">
    <location>
        <begin position="76"/>
        <end position="94"/>
    </location>
</feature>
<evidence type="ECO:0000313" key="8">
    <source>
        <dbReference type="EMBL" id="CCO28597.1"/>
    </source>
</evidence>
<evidence type="ECO:0000256" key="4">
    <source>
        <dbReference type="ARBA" id="ARBA00022989"/>
    </source>
</evidence>
<dbReference type="EC" id="3.6.3.-" evidence="8"/>
<reference evidence="8 9" key="1">
    <citation type="journal article" date="2013" name="J. Biotechnol.">
        <title>Establishment and interpretation of the genome sequence of the phytopathogenic fungus Rhizoctonia solani AG1-IB isolate 7/3/14.</title>
        <authorList>
            <person name="Wibberg D.W."/>
            <person name="Jelonek L.J."/>
            <person name="Rupp O.R."/>
            <person name="Hennig M.H."/>
            <person name="Eikmeyer F.E."/>
            <person name="Goesmann A.G."/>
            <person name="Hartmann A.H."/>
            <person name="Borriss R.B."/>
            <person name="Grosch R.G."/>
            <person name="Puehler A.P."/>
            <person name="Schlueter A.S."/>
        </authorList>
    </citation>
    <scope>NUCLEOTIDE SEQUENCE [LARGE SCALE GENOMIC DNA]</scope>
    <source>
        <strain evidence="9">AG1-IB / isolate 7/3/14</strain>
    </source>
</reference>
<feature type="transmembrane region" description="Helical" evidence="6">
    <location>
        <begin position="185"/>
        <end position="206"/>
    </location>
</feature>
<evidence type="ECO:0000313" key="9">
    <source>
        <dbReference type="Proteomes" id="UP000012065"/>
    </source>
</evidence>
<evidence type="ECO:0000256" key="6">
    <source>
        <dbReference type="SAM" id="Phobius"/>
    </source>
</evidence>
<dbReference type="PANTHER" id="PTHR19241">
    <property type="entry name" value="ATP-BINDING CASSETTE TRANSPORTER"/>
    <property type="match status" value="1"/>
</dbReference>
<dbReference type="Pfam" id="PF01061">
    <property type="entry name" value="ABC2_membrane"/>
    <property type="match status" value="1"/>
</dbReference>
<evidence type="ECO:0000256" key="5">
    <source>
        <dbReference type="ARBA" id="ARBA00023136"/>
    </source>
</evidence>
<dbReference type="HOGENOM" id="CLU_000604_35_2_1"/>
<feature type="domain" description="ABC-2 type transporter transmembrane" evidence="7">
    <location>
        <begin position="26"/>
        <end position="235"/>
    </location>
</feature>
<name>M5BXZ3_THACB</name>
<comment type="subcellular location">
    <subcellularLocation>
        <location evidence="1">Membrane</location>
        <topology evidence="1">Multi-pass membrane protein</topology>
    </subcellularLocation>
</comment>
<feature type="transmembrane region" description="Helical" evidence="6">
    <location>
        <begin position="155"/>
        <end position="173"/>
    </location>
</feature>
<evidence type="ECO:0000256" key="2">
    <source>
        <dbReference type="ARBA" id="ARBA00022448"/>
    </source>
</evidence>
<proteinExistence type="predicted"/>
<dbReference type="GO" id="GO:0016020">
    <property type="term" value="C:membrane"/>
    <property type="evidence" value="ECO:0007669"/>
    <property type="project" value="UniProtKB-SubCell"/>
</dbReference>
<accession>M5BXZ3</accession>
<keyword evidence="8" id="KW-0378">Hydrolase</keyword>
<feature type="transmembrane region" description="Helical" evidence="6">
    <location>
        <begin position="43"/>
        <end position="64"/>
    </location>
</feature>
<evidence type="ECO:0000259" key="7">
    <source>
        <dbReference type="Pfam" id="PF01061"/>
    </source>
</evidence>
<protein>
    <submittedName>
        <fullName evidence="8">Pleiotropic drug resistance ABC transporter</fullName>
        <ecNumber evidence="8">3.6.3.-</ecNumber>
    </submittedName>
</protein>
<feature type="transmembrane region" description="Helical" evidence="6">
    <location>
        <begin position="115"/>
        <end position="135"/>
    </location>
</feature>
<evidence type="ECO:0000256" key="1">
    <source>
        <dbReference type="ARBA" id="ARBA00004141"/>
    </source>
</evidence>
<comment type="caution">
    <text evidence="8">The sequence shown here is derived from an EMBL/GenBank/DDBJ whole genome shotgun (WGS) entry which is preliminary data.</text>
</comment>
<keyword evidence="5 6" id="KW-0472">Membrane</keyword>
<dbReference type="GO" id="GO:0140359">
    <property type="term" value="F:ABC-type transporter activity"/>
    <property type="evidence" value="ECO:0007669"/>
    <property type="project" value="InterPro"/>
</dbReference>
<keyword evidence="2" id="KW-0813">Transport</keyword>
<gene>
    <name evidence="8" type="ORF">BN14_02594</name>
</gene>
<dbReference type="AlphaFoldDB" id="M5BXZ3"/>
<keyword evidence="3 6" id="KW-0812">Transmembrane</keyword>